<gene>
    <name evidence="1" type="ORF">FA95DRAFT_1552308</name>
</gene>
<evidence type="ECO:0000313" key="2">
    <source>
        <dbReference type="Proteomes" id="UP000814033"/>
    </source>
</evidence>
<sequence>MAAIVQRPQLAVLTSLPSEPSSDDTMSPNSLFDESGEPSPAVTPASITVRDSLLPPASIAQRTAPPIPGLYFDPTLRLPPEFATSVLQQCMATFFTQPDANQAMLFGRAHADPASTSDGLPPFLRALLAHVDALLRPLLPPATHGLLFPPPSGGPPCARQAIVNLYRPGEGIAPHVDLLRRFGDGIVGVSLGSGCVMNFRREDEADADAEAGLERTWDVFLPEGSVLVLSGDARYRWTHGIEGRVGEWVEGEGEGTGAQWVQRGVRVSITFRWLLPGADIVGGME</sequence>
<dbReference type="Proteomes" id="UP000814033">
    <property type="component" value="Unassembled WGS sequence"/>
</dbReference>
<organism evidence="1 2">
    <name type="scientific">Auriscalpium vulgare</name>
    <dbReference type="NCBI Taxonomy" id="40419"/>
    <lineage>
        <taxon>Eukaryota</taxon>
        <taxon>Fungi</taxon>
        <taxon>Dikarya</taxon>
        <taxon>Basidiomycota</taxon>
        <taxon>Agaricomycotina</taxon>
        <taxon>Agaricomycetes</taxon>
        <taxon>Russulales</taxon>
        <taxon>Auriscalpiaceae</taxon>
        <taxon>Auriscalpium</taxon>
    </lineage>
</organism>
<keyword evidence="2" id="KW-1185">Reference proteome</keyword>
<name>A0ACB8SCC7_9AGAM</name>
<accession>A0ACB8SCC7</accession>
<comment type="caution">
    <text evidence="1">The sequence shown here is derived from an EMBL/GenBank/DDBJ whole genome shotgun (WGS) entry which is preliminary data.</text>
</comment>
<reference evidence="1" key="2">
    <citation type="journal article" date="2022" name="New Phytol.">
        <title>Evolutionary transition to the ectomycorrhizal habit in the genomes of a hyperdiverse lineage of mushroom-forming fungi.</title>
        <authorList>
            <person name="Looney B."/>
            <person name="Miyauchi S."/>
            <person name="Morin E."/>
            <person name="Drula E."/>
            <person name="Courty P.E."/>
            <person name="Kohler A."/>
            <person name="Kuo A."/>
            <person name="LaButti K."/>
            <person name="Pangilinan J."/>
            <person name="Lipzen A."/>
            <person name="Riley R."/>
            <person name="Andreopoulos W."/>
            <person name="He G."/>
            <person name="Johnson J."/>
            <person name="Nolan M."/>
            <person name="Tritt A."/>
            <person name="Barry K.W."/>
            <person name="Grigoriev I.V."/>
            <person name="Nagy L.G."/>
            <person name="Hibbett D."/>
            <person name="Henrissat B."/>
            <person name="Matheny P.B."/>
            <person name="Labbe J."/>
            <person name="Martin F.M."/>
        </authorList>
    </citation>
    <scope>NUCLEOTIDE SEQUENCE</scope>
    <source>
        <strain evidence="1">FP105234-sp</strain>
    </source>
</reference>
<evidence type="ECO:0000313" key="1">
    <source>
        <dbReference type="EMBL" id="KAI0053802.1"/>
    </source>
</evidence>
<proteinExistence type="predicted"/>
<protein>
    <submittedName>
        <fullName evidence="1">Uncharacterized protein</fullName>
    </submittedName>
</protein>
<dbReference type="EMBL" id="MU275839">
    <property type="protein sequence ID" value="KAI0053802.1"/>
    <property type="molecule type" value="Genomic_DNA"/>
</dbReference>
<reference evidence="1" key="1">
    <citation type="submission" date="2021-02" db="EMBL/GenBank/DDBJ databases">
        <authorList>
            <consortium name="DOE Joint Genome Institute"/>
            <person name="Ahrendt S."/>
            <person name="Looney B.P."/>
            <person name="Miyauchi S."/>
            <person name="Morin E."/>
            <person name="Drula E."/>
            <person name="Courty P.E."/>
            <person name="Chicoki N."/>
            <person name="Fauchery L."/>
            <person name="Kohler A."/>
            <person name="Kuo A."/>
            <person name="Labutti K."/>
            <person name="Pangilinan J."/>
            <person name="Lipzen A."/>
            <person name="Riley R."/>
            <person name="Andreopoulos W."/>
            <person name="He G."/>
            <person name="Johnson J."/>
            <person name="Barry K.W."/>
            <person name="Grigoriev I.V."/>
            <person name="Nagy L."/>
            <person name="Hibbett D."/>
            <person name="Henrissat B."/>
            <person name="Matheny P.B."/>
            <person name="Labbe J."/>
            <person name="Martin F."/>
        </authorList>
    </citation>
    <scope>NUCLEOTIDE SEQUENCE</scope>
    <source>
        <strain evidence="1">FP105234-sp</strain>
    </source>
</reference>